<evidence type="ECO:0000256" key="5">
    <source>
        <dbReference type="ARBA" id="ARBA00024874"/>
    </source>
</evidence>
<dbReference type="PANTHER" id="PTHR30204:SF92">
    <property type="entry name" value="HTH-TYPE TRANSCRIPTIONAL REGULATOR ZNTR"/>
    <property type="match status" value="1"/>
</dbReference>
<dbReference type="Pfam" id="PF13411">
    <property type="entry name" value="MerR_1"/>
    <property type="match status" value="1"/>
</dbReference>
<dbReference type="GO" id="GO:0003700">
    <property type="term" value="F:DNA-binding transcription factor activity"/>
    <property type="evidence" value="ECO:0007669"/>
    <property type="project" value="InterPro"/>
</dbReference>
<proteinExistence type="predicted"/>
<evidence type="ECO:0000256" key="1">
    <source>
        <dbReference type="ARBA" id="ARBA00017146"/>
    </source>
</evidence>
<dbReference type="Proteomes" id="UP000094056">
    <property type="component" value="Unassembled WGS sequence"/>
</dbReference>
<evidence type="ECO:0000256" key="2">
    <source>
        <dbReference type="ARBA" id="ARBA00022466"/>
    </source>
</evidence>
<evidence type="ECO:0000313" key="7">
    <source>
        <dbReference type="EMBL" id="ODS31744.1"/>
    </source>
</evidence>
<dbReference type="PROSITE" id="PS50937">
    <property type="entry name" value="HTH_MERR_2"/>
    <property type="match status" value="1"/>
</dbReference>
<comment type="function">
    <text evidence="5">Mediates the mercuric-dependent induction of mercury resistance operon. In the absence of mercury MerR represses transcription by binding tightly to the mer operator region; when mercury is present the dimeric complex binds a single ion and becomes a potent transcriptional activator, while remaining bound to the mer site.</text>
</comment>
<protein>
    <recommendedName>
        <fullName evidence="1">Mercuric resistance operon regulatory protein</fullName>
    </recommendedName>
</protein>
<keyword evidence="2" id="KW-0475">Mercuric resistance</keyword>
<dbReference type="AlphaFoldDB" id="A0A1E3X9U9"/>
<dbReference type="InterPro" id="IPR011794">
    <property type="entry name" value="MerR"/>
</dbReference>
<evidence type="ECO:0000256" key="4">
    <source>
        <dbReference type="ARBA" id="ARBA00023125"/>
    </source>
</evidence>
<keyword evidence="4" id="KW-0238">DNA-binding</keyword>
<accession>A0A1E3X9U9</accession>
<dbReference type="GO" id="GO:0046689">
    <property type="term" value="P:response to mercury ion"/>
    <property type="evidence" value="ECO:0007669"/>
    <property type="project" value="UniProtKB-KW"/>
</dbReference>
<dbReference type="GO" id="GO:0003677">
    <property type="term" value="F:DNA binding"/>
    <property type="evidence" value="ECO:0007669"/>
    <property type="project" value="UniProtKB-KW"/>
</dbReference>
<name>A0A1E3X9U9_9BACT</name>
<feature type="domain" description="HTH merR-type" evidence="6">
    <location>
        <begin position="3"/>
        <end position="72"/>
    </location>
</feature>
<dbReference type="CDD" id="cd04783">
    <property type="entry name" value="HTH_MerR1"/>
    <property type="match status" value="1"/>
</dbReference>
<evidence type="ECO:0000313" key="8">
    <source>
        <dbReference type="Proteomes" id="UP000094056"/>
    </source>
</evidence>
<dbReference type="InterPro" id="IPR047057">
    <property type="entry name" value="MerR_fam"/>
</dbReference>
<dbReference type="NCBIfam" id="TIGR02051">
    <property type="entry name" value="MerR"/>
    <property type="match status" value="1"/>
</dbReference>
<comment type="caution">
    <text evidence="7">The sequence shown here is derived from an EMBL/GenBank/DDBJ whole genome shotgun (WGS) entry which is preliminary data.</text>
</comment>
<dbReference type="GO" id="GO:0045340">
    <property type="term" value="F:mercury ion binding"/>
    <property type="evidence" value="ECO:0007669"/>
    <property type="project" value="InterPro"/>
</dbReference>
<dbReference type="PANTHER" id="PTHR30204">
    <property type="entry name" value="REDOX-CYCLING DRUG-SENSING TRANSCRIPTIONAL ACTIVATOR SOXR"/>
    <property type="match status" value="1"/>
</dbReference>
<dbReference type="SMART" id="SM00422">
    <property type="entry name" value="HTH_MERR"/>
    <property type="match status" value="1"/>
</dbReference>
<dbReference type="EMBL" id="MAYW01000097">
    <property type="protein sequence ID" value="ODS31744.1"/>
    <property type="molecule type" value="Genomic_DNA"/>
</dbReference>
<dbReference type="InterPro" id="IPR000551">
    <property type="entry name" value="MerR-type_HTH_dom"/>
</dbReference>
<gene>
    <name evidence="7" type="primary">merR1</name>
    <name evidence="7" type="ORF">SCARUB_03141</name>
</gene>
<dbReference type="PRINTS" id="PR00040">
    <property type="entry name" value="HTHMERR"/>
</dbReference>
<evidence type="ECO:0000256" key="3">
    <source>
        <dbReference type="ARBA" id="ARBA00022914"/>
    </source>
</evidence>
<sequence>MKNLTIGQLAKETGTNIETIRYYERRGLIPEPPRRESGYREYTFKYAERIRFIKRAQTLGFTLKEVSELLAVADGNPACKDIRKFAEDKVKDIEIRIHDLQKIKTVLNDLIKKCLGKRKISECPIIESLTQDKTKK</sequence>
<evidence type="ECO:0000259" key="6">
    <source>
        <dbReference type="PROSITE" id="PS50937"/>
    </source>
</evidence>
<keyword evidence="3" id="KW-0476">Mercury</keyword>
<dbReference type="Gene3D" id="1.10.1660.10">
    <property type="match status" value="1"/>
</dbReference>
<reference evidence="7 8" key="1">
    <citation type="submission" date="2016-07" db="EMBL/GenBank/DDBJ databases">
        <title>Draft genome of Scalindua rubra, obtained from a brine-seawater interface in the Red Sea, sheds light on salt adaptation in anammox bacteria.</title>
        <authorList>
            <person name="Speth D.R."/>
            <person name="Lagkouvardos I."/>
            <person name="Wang Y."/>
            <person name="Qian P.-Y."/>
            <person name="Dutilh B.E."/>
            <person name="Jetten M.S."/>
        </authorList>
    </citation>
    <scope>NUCLEOTIDE SEQUENCE [LARGE SCALE GENOMIC DNA]</scope>
    <source>
        <strain evidence="7">BSI-1</strain>
    </source>
</reference>
<organism evidence="7 8">
    <name type="scientific">Candidatus Scalindua rubra</name>
    <dbReference type="NCBI Taxonomy" id="1872076"/>
    <lineage>
        <taxon>Bacteria</taxon>
        <taxon>Pseudomonadati</taxon>
        <taxon>Planctomycetota</taxon>
        <taxon>Candidatus Brocadiia</taxon>
        <taxon>Candidatus Brocadiales</taxon>
        <taxon>Candidatus Scalinduaceae</taxon>
        <taxon>Candidatus Scalindua</taxon>
    </lineage>
</organism>
<dbReference type="InterPro" id="IPR009061">
    <property type="entry name" value="DNA-bd_dom_put_sf"/>
</dbReference>
<dbReference type="SUPFAM" id="SSF46955">
    <property type="entry name" value="Putative DNA-binding domain"/>
    <property type="match status" value="1"/>
</dbReference>